<feature type="binding site" evidence="4">
    <location>
        <begin position="129"/>
        <end position="133"/>
    </location>
    <ligand>
        <name>S-adenosyl-L-methionine</name>
        <dbReference type="ChEBI" id="CHEBI:59789"/>
    </ligand>
</feature>
<proteinExistence type="inferred from homology"/>
<feature type="binding site" evidence="4">
    <location>
        <position position="152"/>
    </location>
    <ligand>
        <name>S-adenosyl-L-methionine</name>
        <dbReference type="ChEBI" id="CHEBI:59789"/>
    </ligand>
</feature>
<dbReference type="EMBL" id="JAEKLZ010000170">
    <property type="protein sequence ID" value="MBW8725406.1"/>
    <property type="molecule type" value="Genomic_DNA"/>
</dbReference>
<feature type="domain" description="Release factor glutamine methyltransferase N-terminal" evidence="6">
    <location>
        <begin position="10"/>
        <end position="80"/>
    </location>
</feature>
<accession>A0A952KH52</accession>
<dbReference type="PANTHER" id="PTHR18895">
    <property type="entry name" value="HEMK METHYLTRANSFERASE"/>
    <property type="match status" value="1"/>
</dbReference>
<organism evidence="7 8">
    <name type="scientific">Inquilinus limosus</name>
    <dbReference type="NCBI Taxonomy" id="171674"/>
    <lineage>
        <taxon>Bacteria</taxon>
        <taxon>Pseudomonadati</taxon>
        <taxon>Pseudomonadota</taxon>
        <taxon>Alphaproteobacteria</taxon>
        <taxon>Rhodospirillales</taxon>
        <taxon>Rhodospirillaceae</taxon>
        <taxon>Inquilinus</taxon>
    </lineage>
</organism>
<dbReference type="InterPro" id="IPR025714">
    <property type="entry name" value="Methyltranfer_dom"/>
</dbReference>
<name>A0A952KH52_9PROT</name>
<dbReference type="InterPro" id="IPR019874">
    <property type="entry name" value="RF_methyltr_PrmC"/>
</dbReference>
<dbReference type="AlphaFoldDB" id="A0A952KH52"/>
<dbReference type="GO" id="GO:0102559">
    <property type="term" value="F:peptide chain release factor N(5)-glutamine methyltransferase activity"/>
    <property type="evidence" value="ECO:0007669"/>
    <property type="project" value="UniProtKB-EC"/>
</dbReference>
<comment type="function">
    <text evidence="4">Methylates the class 1 translation termination release factors RF1/PrfA and RF2/PrfB on the glutamine residue of the universally conserved GGQ motif.</text>
</comment>
<dbReference type="PROSITE" id="PS00092">
    <property type="entry name" value="N6_MTASE"/>
    <property type="match status" value="1"/>
</dbReference>
<evidence type="ECO:0000259" key="6">
    <source>
        <dbReference type="Pfam" id="PF17827"/>
    </source>
</evidence>
<dbReference type="CDD" id="cd02440">
    <property type="entry name" value="AdoMet_MTases"/>
    <property type="match status" value="1"/>
</dbReference>
<dbReference type="HAMAP" id="MF_02126">
    <property type="entry name" value="RF_methyltr_PrmC"/>
    <property type="match status" value="1"/>
</dbReference>
<protein>
    <recommendedName>
        <fullName evidence="4">Release factor glutamine methyltransferase</fullName>
        <shortName evidence="4">RF MTase</shortName>
        <ecNumber evidence="4">2.1.1.297</ecNumber>
    </recommendedName>
    <alternativeName>
        <fullName evidence="4">N5-glutamine methyltransferase PrmC</fullName>
    </alternativeName>
    <alternativeName>
        <fullName evidence="4">Protein-(glutamine-N5) MTase PrmC</fullName>
    </alternativeName>
    <alternativeName>
        <fullName evidence="4">Protein-glutamine N-methyltransferase PrmC</fullName>
    </alternativeName>
</protein>
<dbReference type="GO" id="GO:0032259">
    <property type="term" value="P:methylation"/>
    <property type="evidence" value="ECO:0007669"/>
    <property type="project" value="UniProtKB-KW"/>
</dbReference>
<evidence type="ECO:0000256" key="1">
    <source>
        <dbReference type="ARBA" id="ARBA00022603"/>
    </source>
</evidence>
<comment type="similarity">
    <text evidence="4">Belongs to the protein N5-glutamine methyltransferase family. PrmC subfamily.</text>
</comment>
<comment type="caution">
    <text evidence="7">The sequence shown here is derived from an EMBL/GenBank/DDBJ whole genome shotgun (WGS) entry which is preliminary data.</text>
</comment>
<dbReference type="InterPro" id="IPR040758">
    <property type="entry name" value="PrmC_N"/>
</dbReference>
<keyword evidence="3 4" id="KW-0949">S-adenosyl-L-methionine</keyword>
<comment type="catalytic activity">
    <reaction evidence="4">
        <text>L-glutaminyl-[peptide chain release factor] + S-adenosyl-L-methionine = N(5)-methyl-L-glutaminyl-[peptide chain release factor] + S-adenosyl-L-homocysteine + H(+)</text>
        <dbReference type="Rhea" id="RHEA:42896"/>
        <dbReference type="Rhea" id="RHEA-COMP:10271"/>
        <dbReference type="Rhea" id="RHEA-COMP:10272"/>
        <dbReference type="ChEBI" id="CHEBI:15378"/>
        <dbReference type="ChEBI" id="CHEBI:30011"/>
        <dbReference type="ChEBI" id="CHEBI:57856"/>
        <dbReference type="ChEBI" id="CHEBI:59789"/>
        <dbReference type="ChEBI" id="CHEBI:61891"/>
        <dbReference type="EC" id="2.1.1.297"/>
    </reaction>
</comment>
<dbReference type="Gene3D" id="3.40.50.150">
    <property type="entry name" value="Vaccinia Virus protein VP39"/>
    <property type="match status" value="1"/>
</dbReference>
<feature type="binding site" evidence="4">
    <location>
        <position position="195"/>
    </location>
    <ligand>
        <name>S-adenosyl-L-methionine</name>
        <dbReference type="ChEBI" id="CHEBI:59789"/>
    </ligand>
</feature>
<evidence type="ECO:0000313" key="7">
    <source>
        <dbReference type="EMBL" id="MBW8725406.1"/>
    </source>
</evidence>
<dbReference type="InterPro" id="IPR002052">
    <property type="entry name" value="DNA_methylase_N6_adenine_CS"/>
</dbReference>
<evidence type="ECO:0000259" key="5">
    <source>
        <dbReference type="Pfam" id="PF13847"/>
    </source>
</evidence>
<sequence>MTPRSPKIAEALRDGTARLAATGIDSALSDARLLLMHALGIDRTGLLSRAAEALPPEAAARYAAHLTRRAAREPVSRILGHREFWSLDFALGPATLDPRPDSETLVEAALAAVPDRPVSGQPLRVLDLGTGTGCLLLAVLHDRAAAFGIGVDRSEAAARTARANARALGLADRAAFAVGDWATALAGRFDLVLSNPPYIPDADIAALEPEVREHDPRLALSGGADGLDAYRALAAALPGLLAPGGTAVVELGIGQAADVAALFRAAGLDIAGTPHDLAGIPRCVVATRGKKSIWPDA</sequence>
<evidence type="ECO:0000256" key="3">
    <source>
        <dbReference type="ARBA" id="ARBA00022691"/>
    </source>
</evidence>
<dbReference type="EC" id="2.1.1.297" evidence="4"/>
<evidence type="ECO:0000256" key="2">
    <source>
        <dbReference type="ARBA" id="ARBA00022679"/>
    </source>
</evidence>
<dbReference type="Pfam" id="PF17827">
    <property type="entry name" value="PrmC_N"/>
    <property type="match status" value="1"/>
</dbReference>
<feature type="binding site" evidence="4">
    <location>
        <position position="181"/>
    </location>
    <ligand>
        <name>S-adenosyl-L-methionine</name>
        <dbReference type="ChEBI" id="CHEBI:59789"/>
    </ligand>
</feature>
<dbReference type="Proteomes" id="UP000700706">
    <property type="component" value="Unassembled WGS sequence"/>
</dbReference>
<keyword evidence="2 4" id="KW-0808">Transferase</keyword>
<feature type="domain" description="Methyltransferase" evidence="5">
    <location>
        <begin position="123"/>
        <end position="196"/>
    </location>
</feature>
<evidence type="ECO:0000313" key="8">
    <source>
        <dbReference type="Proteomes" id="UP000700706"/>
    </source>
</evidence>
<dbReference type="InterPro" id="IPR029063">
    <property type="entry name" value="SAM-dependent_MTases_sf"/>
</dbReference>
<dbReference type="Gene3D" id="1.10.8.10">
    <property type="entry name" value="DNA helicase RuvA subunit, C-terminal domain"/>
    <property type="match status" value="1"/>
</dbReference>
<gene>
    <name evidence="4 7" type="primary">prmC</name>
    <name evidence="7" type="ORF">JF625_09670</name>
</gene>
<dbReference type="Pfam" id="PF13847">
    <property type="entry name" value="Methyltransf_31"/>
    <property type="match status" value="1"/>
</dbReference>
<dbReference type="PANTHER" id="PTHR18895:SF74">
    <property type="entry name" value="MTRF1L RELEASE FACTOR GLUTAMINE METHYLTRANSFERASE"/>
    <property type="match status" value="1"/>
</dbReference>
<keyword evidence="1 4" id="KW-0489">Methyltransferase</keyword>
<dbReference type="NCBIfam" id="TIGR03534">
    <property type="entry name" value="RF_mod_PrmC"/>
    <property type="match status" value="1"/>
</dbReference>
<dbReference type="GO" id="GO:0003676">
    <property type="term" value="F:nucleic acid binding"/>
    <property type="evidence" value="ECO:0007669"/>
    <property type="project" value="InterPro"/>
</dbReference>
<feature type="binding site" evidence="4">
    <location>
        <begin position="195"/>
        <end position="198"/>
    </location>
    <ligand>
        <name>substrate</name>
    </ligand>
</feature>
<evidence type="ECO:0000256" key="4">
    <source>
        <dbReference type="HAMAP-Rule" id="MF_02126"/>
    </source>
</evidence>
<dbReference type="InterPro" id="IPR050320">
    <property type="entry name" value="N5-glutamine_MTase"/>
</dbReference>
<reference evidence="7" key="1">
    <citation type="submission" date="2020-06" db="EMBL/GenBank/DDBJ databases">
        <title>Stable isotope informed genome-resolved metagenomics uncovers potential trophic interactions in rhizosphere soil.</title>
        <authorList>
            <person name="Starr E.P."/>
            <person name="Shi S."/>
            <person name="Blazewicz S.J."/>
            <person name="Koch B.J."/>
            <person name="Probst A.J."/>
            <person name="Hungate B.A."/>
            <person name="Pett-Ridge J."/>
            <person name="Firestone M.K."/>
            <person name="Banfield J.F."/>
        </authorList>
    </citation>
    <scope>NUCLEOTIDE SEQUENCE</scope>
    <source>
        <strain evidence="7">YM_69_17</strain>
    </source>
</reference>
<dbReference type="SUPFAM" id="SSF53335">
    <property type="entry name" value="S-adenosyl-L-methionine-dependent methyltransferases"/>
    <property type="match status" value="1"/>
</dbReference>
<dbReference type="InterPro" id="IPR004556">
    <property type="entry name" value="HemK-like"/>
</dbReference>
<dbReference type="NCBIfam" id="TIGR00536">
    <property type="entry name" value="hemK_fam"/>
    <property type="match status" value="1"/>
</dbReference>